<organism evidence="1 2">
    <name type="scientific">Lacticaseibacillus suilingensis</name>
    <dbReference type="NCBI Taxonomy" id="2799577"/>
    <lineage>
        <taxon>Bacteria</taxon>
        <taxon>Bacillati</taxon>
        <taxon>Bacillota</taxon>
        <taxon>Bacilli</taxon>
        <taxon>Lactobacillales</taxon>
        <taxon>Lactobacillaceae</taxon>
        <taxon>Lacticaseibacillus</taxon>
    </lineage>
</organism>
<keyword evidence="2" id="KW-1185">Reference proteome</keyword>
<dbReference type="RefSeq" id="WP_204119720.1">
    <property type="nucleotide sequence ID" value="NZ_BOLV01000023.1"/>
</dbReference>
<evidence type="ECO:0000313" key="2">
    <source>
        <dbReference type="Proteomes" id="UP001597199"/>
    </source>
</evidence>
<comment type="caution">
    <text evidence="1">The sequence shown here is derived from an EMBL/GenBank/DDBJ whole genome shotgun (WGS) entry which is preliminary data.</text>
</comment>
<evidence type="ECO:0000313" key="1">
    <source>
        <dbReference type="EMBL" id="MFD1400040.1"/>
    </source>
</evidence>
<dbReference type="EMBL" id="JBHTOA010000047">
    <property type="protein sequence ID" value="MFD1400040.1"/>
    <property type="molecule type" value="Genomic_DNA"/>
</dbReference>
<accession>A0ABW4BHS7</accession>
<dbReference type="Proteomes" id="UP001597199">
    <property type="component" value="Unassembled WGS sequence"/>
</dbReference>
<sequence>MAVVRDVLHIEGRGTVASLCSNDIKGTVKIGDVMLWNGRKMAVVTGIEMIRPVKGFDWDNPPLGLLFEENIQLGDTLEIIDPQPVDR</sequence>
<gene>
    <name evidence="1" type="ORF">ACFQ41_12045</name>
</gene>
<reference evidence="2" key="1">
    <citation type="journal article" date="2019" name="Int. J. Syst. Evol. Microbiol.">
        <title>The Global Catalogue of Microorganisms (GCM) 10K type strain sequencing project: providing services to taxonomists for standard genome sequencing and annotation.</title>
        <authorList>
            <consortium name="The Broad Institute Genomics Platform"/>
            <consortium name="The Broad Institute Genome Sequencing Center for Infectious Disease"/>
            <person name="Wu L."/>
            <person name="Ma J."/>
        </authorList>
    </citation>
    <scope>NUCLEOTIDE SEQUENCE [LARGE SCALE GENOMIC DNA]</scope>
    <source>
        <strain evidence="2">CCM 9110</strain>
    </source>
</reference>
<name>A0ABW4BHS7_9LACO</name>
<protein>
    <submittedName>
        <fullName evidence="1">Uncharacterized protein</fullName>
    </submittedName>
</protein>
<proteinExistence type="predicted"/>